<feature type="compositionally biased region" description="Pro residues" evidence="1">
    <location>
        <begin position="93"/>
        <end position="121"/>
    </location>
</feature>
<name>A0ABP6CGC3_9ACTN</name>
<evidence type="ECO:0000313" key="4">
    <source>
        <dbReference type="Proteomes" id="UP001501509"/>
    </source>
</evidence>
<feature type="compositionally biased region" description="Low complexity" evidence="1">
    <location>
        <begin position="49"/>
        <end position="60"/>
    </location>
</feature>
<reference evidence="4" key="1">
    <citation type="journal article" date="2019" name="Int. J. Syst. Evol. Microbiol.">
        <title>The Global Catalogue of Microorganisms (GCM) 10K type strain sequencing project: providing services to taxonomists for standard genome sequencing and annotation.</title>
        <authorList>
            <consortium name="The Broad Institute Genomics Platform"/>
            <consortium name="The Broad Institute Genome Sequencing Center for Infectious Disease"/>
            <person name="Wu L."/>
            <person name="Ma J."/>
        </authorList>
    </citation>
    <scope>NUCLEOTIDE SEQUENCE [LARGE SCALE GENOMIC DNA]</scope>
    <source>
        <strain evidence="4">JCM 6833</strain>
    </source>
</reference>
<accession>A0ABP6CGC3</accession>
<dbReference type="InterPro" id="IPR001919">
    <property type="entry name" value="CBD2"/>
</dbReference>
<dbReference type="SMART" id="SM00637">
    <property type="entry name" value="CBD_II"/>
    <property type="match status" value="1"/>
</dbReference>
<dbReference type="Proteomes" id="UP001501509">
    <property type="component" value="Unassembled WGS sequence"/>
</dbReference>
<sequence length="219" mass="22446">MVVGAAGVVTFAATLVGMYTVFGREDGPPVPQALKACEAPGCVAPEALPTTTTPSGGTSPLQPKTAKSTQQPSGSPSPSSSSPTGKPDGSAPPTTPGRPAPPSPTQPPPPSQAPKAAPPGPVTVSYSGSDSGFWEYRGSFTVTNRTGDTLSSWRLGFELSGRSRLRTLWPLPWHREGDAIVVNGGPLSNGASYTVTFVARGRGEPPTGCTLNHRPCVWG</sequence>
<feature type="compositionally biased region" description="Low complexity" evidence="1">
    <location>
        <begin position="67"/>
        <end position="92"/>
    </location>
</feature>
<dbReference type="InterPro" id="IPR008965">
    <property type="entry name" value="CBM2/CBM3_carb-bd_dom_sf"/>
</dbReference>
<feature type="region of interest" description="Disordered" evidence="1">
    <location>
        <begin position="44"/>
        <end position="124"/>
    </location>
</feature>
<gene>
    <name evidence="3" type="ORF">GCM10010411_56820</name>
</gene>
<evidence type="ECO:0000259" key="2">
    <source>
        <dbReference type="SMART" id="SM00637"/>
    </source>
</evidence>
<dbReference type="Pfam" id="PF00553">
    <property type="entry name" value="CBM_2"/>
    <property type="match status" value="1"/>
</dbReference>
<evidence type="ECO:0000313" key="3">
    <source>
        <dbReference type="EMBL" id="GAA2614520.1"/>
    </source>
</evidence>
<dbReference type="InterPro" id="IPR012291">
    <property type="entry name" value="CBM2_carb-bd_dom_sf"/>
</dbReference>
<comment type="caution">
    <text evidence="3">The sequence shown here is derived from an EMBL/GenBank/DDBJ whole genome shotgun (WGS) entry which is preliminary data.</text>
</comment>
<proteinExistence type="predicted"/>
<evidence type="ECO:0000256" key="1">
    <source>
        <dbReference type="SAM" id="MobiDB-lite"/>
    </source>
</evidence>
<dbReference type="SUPFAM" id="SSF49384">
    <property type="entry name" value="Carbohydrate-binding domain"/>
    <property type="match status" value="1"/>
</dbReference>
<organism evidence="3 4">
    <name type="scientific">Actinomadura fulvescens</name>
    <dbReference type="NCBI Taxonomy" id="46160"/>
    <lineage>
        <taxon>Bacteria</taxon>
        <taxon>Bacillati</taxon>
        <taxon>Actinomycetota</taxon>
        <taxon>Actinomycetes</taxon>
        <taxon>Streptosporangiales</taxon>
        <taxon>Thermomonosporaceae</taxon>
        <taxon>Actinomadura</taxon>
    </lineage>
</organism>
<keyword evidence="4" id="KW-1185">Reference proteome</keyword>
<protein>
    <recommendedName>
        <fullName evidence="2">CBM2 domain-containing protein</fullName>
    </recommendedName>
</protein>
<feature type="domain" description="CBM2" evidence="2">
    <location>
        <begin position="122"/>
        <end position="216"/>
    </location>
</feature>
<dbReference type="EMBL" id="BAAATD010000008">
    <property type="protein sequence ID" value="GAA2614520.1"/>
    <property type="molecule type" value="Genomic_DNA"/>
</dbReference>
<dbReference type="Gene3D" id="2.60.40.290">
    <property type="match status" value="1"/>
</dbReference>